<protein>
    <submittedName>
        <fullName evidence="2">Uncharacterized protein</fullName>
    </submittedName>
</protein>
<sequence>MHDEQQKHEADGDEEFPTRPQRTPAKGTAPPGAVHDDGSPQSPHNPHAYASFAGSPATRPGYAPPGPPAP</sequence>
<proteinExistence type="predicted"/>
<evidence type="ECO:0000313" key="2">
    <source>
        <dbReference type="EMBL" id="UXY20002.1"/>
    </source>
</evidence>
<gene>
    <name evidence="2" type="ORF">N8I84_15705</name>
</gene>
<dbReference type="EMBL" id="CP106793">
    <property type="protein sequence ID" value="UXY20002.1"/>
    <property type="molecule type" value="Genomic_DNA"/>
</dbReference>
<feature type="region of interest" description="Disordered" evidence="1">
    <location>
        <begin position="1"/>
        <end position="70"/>
    </location>
</feature>
<dbReference type="Proteomes" id="UP001061298">
    <property type="component" value="Chromosome"/>
</dbReference>
<keyword evidence="3" id="KW-1185">Reference proteome</keyword>
<evidence type="ECO:0000313" key="3">
    <source>
        <dbReference type="Proteomes" id="UP001061298"/>
    </source>
</evidence>
<reference evidence="2" key="1">
    <citation type="submission" date="2022-10" db="EMBL/GenBank/DDBJ databases">
        <authorList>
            <person name="Mo P."/>
        </authorList>
    </citation>
    <scope>NUCLEOTIDE SEQUENCE</scope>
    <source>
        <strain evidence="2">HUAS 13-4</strain>
    </source>
</reference>
<evidence type="ECO:0000256" key="1">
    <source>
        <dbReference type="SAM" id="MobiDB-lite"/>
    </source>
</evidence>
<feature type="compositionally biased region" description="Basic and acidic residues" evidence="1">
    <location>
        <begin position="1"/>
        <end position="10"/>
    </location>
</feature>
<name>A0ABY6E081_9ACTN</name>
<accession>A0ABY6E081</accession>
<dbReference type="RefSeq" id="WP_263230121.1">
    <property type="nucleotide sequence ID" value="NZ_CP106793.1"/>
</dbReference>
<organism evidence="2 3">
    <name type="scientific">Streptomyces cynarae</name>
    <dbReference type="NCBI Taxonomy" id="2981134"/>
    <lineage>
        <taxon>Bacteria</taxon>
        <taxon>Bacillati</taxon>
        <taxon>Actinomycetota</taxon>
        <taxon>Actinomycetes</taxon>
        <taxon>Kitasatosporales</taxon>
        <taxon>Streptomycetaceae</taxon>
        <taxon>Streptomyces</taxon>
    </lineage>
</organism>